<feature type="chain" id="PRO_5041480879" description="Carboxypeptidase" evidence="10">
    <location>
        <begin position="21"/>
        <end position="425"/>
    </location>
</feature>
<comment type="caution">
    <text evidence="11">The sequence shown here is derived from an EMBL/GenBank/DDBJ whole genome shotgun (WGS) entry which is preliminary data.</text>
</comment>
<name>A0AA38MAJ4_9CUCU</name>
<evidence type="ECO:0000256" key="3">
    <source>
        <dbReference type="ARBA" id="ARBA00022525"/>
    </source>
</evidence>
<dbReference type="EC" id="3.4.16.-" evidence="10"/>
<evidence type="ECO:0000256" key="1">
    <source>
        <dbReference type="ARBA" id="ARBA00004613"/>
    </source>
</evidence>
<dbReference type="Pfam" id="PF00450">
    <property type="entry name" value="Peptidase_S10"/>
    <property type="match status" value="1"/>
</dbReference>
<proteinExistence type="inferred from homology"/>
<evidence type="ECO:0000256" key="4">
    <source>
        <dbReference type="ARBA" id="ARBA00022645"/>
    </source>
</evidence>
<dbReference type="InterPro" id="IPR018202">
    <property type="entry name" value="Ser_caboxypep_ser_AS"/>
</dbReference>
<evidence type="ECO:0000313" key="12">
    <source>
        <dbReference type="Proteomes" id="UP001168821"/>
    </source>
</evidence>
<evidence type="ECO:0000256" key="7">
    <source>
        <dbReference type="ARBA" id="ARBA00022801"/>
    </source>
</evidence>
<comment type="subcellular location">
    <subcellularLocation>
        <location evidence="1">Secreted</location>
    </subcellularLocation>
</comment>
<keyword evidence="7 10" id="KW-0378">Hydrolase</keyword>
<evidence type="ECO:0000256" key="9">
    <source>
        <dbReference type="ARBA" id="ARBA00055847"/>
    </source>
</evidence>
<keyword evidence="3" id="KW-0964">Secreted</keyword>
<dbReference type="InterPro" id="IPR001563">
    <property type="entry name" value="Peptidase_S10"/>
</dbReference>
<dbReference type="Proteomes" id="UP001168821">
    <property type="component" value="Unassembled WGS sequence"/>
</dbReference>
<comment type="similarity">
    <text evidence="2 10">Belongs to the peptidase S10 family.</text>
</comment>
<keyword evidence="12" id="KW-1185">Reference proteome</keyword>
<evidence type="ECO:0000256" key="5">
    <source>
        <dbReference type="ARBA" id="ARBA00022670"/>
    </source>
</evidence>
<keyword evidence="4 10" id="KW-0121">Carboxypeptidase</keyword>
<dbReference type="FunFam" id="3.40.50.1820:FF:000075">
    <property type="entry name" value="Carboxypeptidase"/>
    <property type="match status" value="1"/>
</dbReference>
<sequence length="425" mass="48410">MSVTSLVLFHVLLCITCIQGRMGIGGTEQDWGYITVRPNAHMFWWLYYTTYNNVSNYTDRPLIIWLQGGPGMASSGYGNFVEVGPLDPLFEKRQGSFVDDFNVLFVDNPVGVGYSFTSDNETKLVTNGDEIGEDLYNFFKEFITMRHPEFKTVPMYVFGESYGGKMATEFVYKLTKKEKSSKGKLCNLKGLALGDAYISPLDYLNHYAPLALNLGLVDKRGFTRIDELAKQIQVLINKKEFKKASDIENVITDLLAFETFGFDLNNFLAKMNSTKLPKVWDYMNLLENVMNNKVKEALNIELNVTWKFFENDLYDSLKGDLIKSVTHKVEALLNNTDVKIIVYNGILDFLVNTAGTIAWLDNLNWEGRERWLNTSQTPLVVDEVTEGYFKRVDNLVFYAVLRAGHSVPIDNLPVVNEILQLELLD</sequence>
<protein>
    <recommendedName>
        <fullName evidence="10">Carboxypeptidase</fullName>
        <ecNumber evidence="10">3.4.16.-</ecNumber>
    </recommendedName>
</protein>
<dbReference type="Gene3D" id="3.40.50.1820">
    <property type="entry name" value="alpha/beta hydrolase"/>
    <property type="match status" value="1"/>
</dbReference>
<dbReference type="EMBL" id="JALNTZ010000006">
    <property type="protein sequence ID" value="KAJ3649089.1"/>
    <property type="molecule type" value="Genomic_DNA"/>
</dbReference>
<reference evidence="11" key="1">
    <citation type="journal article" date="2023" name="G3 (Bethesda)">
        <title>Whole genome assemblies of Zophobas morio and Tenebrio molitor.</title>
        <authorList>
            <person name="Kaur S."/>
            <person name="Stinson S.A."/>
            <person name="diCenzo G.C."/>
        </authorList>
    </citation>
    <scope>NUCLEOTIDE SEQUENCE</scope>
    <source>
        <strain evidence="11">QUZm001</strain>
    </source>
</reference>
<keyword evidence="8" id="KW-0325">Glycoprotein</keyword>
<dbReference type="PRINTS" id="PR00724">
    <property type="entry name" value="CRBOXYPTASEC"/>
</dbReference>
<evidence type="ECO:0000313" key="11">
    <source>
        <dbReference type="EMBL" id="KAJ3649089.1"/>
    </source>
</evidence>
<evidence type="ECO:0000256" key="8">
    <source>
        <dbReference type="ARBA" id="ARBA00023180"/>
    </source>
</evidence>
<keyword evidence="5 10" id="KW-0645">Protease</keyword>
<dbReference type="GO" id="GO:0005576">
    <property type="term" value="C:extracellular region"/>
    <property type="evidence" value="ECO:0007669"/>
    <property type="project" value="UniProtKB-SubCell"/>
</dbReference>
<dbReference type="GO" id="GO:0006508">
    <property type="term" value="P:proteolysis"/>
    <property type="evidence" value="ECO:0007669"/>
    <property type="project" value="UniProtKB-KW"/>
</dbReference>
<evidence type="ECO:0000256" key="2">
    <source>
        <dbReference type="ARBA" id="ARBA00009431"/>
    </source>
</evidence>
<gene>
    <name evidence="11" type="ORF">Zmor_020851</name>
</gene>
<dbReference type="SUPFAM" id="SSF53474">
    <property type="entry name" value="alpha/beta-Hydrolases"/>
    <property type="match status" value="1"/>
</dbReference>
<dbReference type="AlphaFoldDB" id="A0AA38MAJ4"/>
<dbReference type="PANTHER" id="PTHR11802">
    <property type="entry name" value="SERINE PROTEASE FAMILY S10 SERINE CARBOXYPEPTIDASE"/>
    <property type="match status" value="1"/>
</dbReference>
<organism evidence="11 12">
    <name type="scientific">Zophobas morio</name>
    <dbReference type="NCBI Taxonomy" id="2755281"/>
    <lineage>
        <taxon>Eukaryota</taxon>
        <taxon>Metazoa</taxon>
        <taxon>Ecdysozoa</taxon>
        <taxon>Arthropoda</taxon>
        <taxon>Hexapoda</taxon>
        <taxon>Insecta</taxon>
        <taxon>Pterygota</taxon>
        <taxon>Neoptera</taxon>
        <taxon>Endopterygota</taxon>
        <taxon>Coleoptera</taxon>
        <taxon>Polyphaga</taxon>
        <taxon>Cucujiformia</taxon>
        <taxon>Tenebrionidae</taxon>
        <taxon>Zophobas</taxon>
    </lineage>
</organism>
<keyword evidence="6 10" id="KW-0732">Signal</keyword>
<comment type="function">
    <text evidence="9">May be involved in vascular wall and kidney homeostasis.</text>
</comment>
<dbReference type="PANTHER" id="PTHR11802:SF3">
    <property type="entry name" value="RETINOID-INDUCIBLE SERINE CARBOXYPEPTIDASE"/>
    <property type="match status" value="1"/>
</dbReference>
<evidence type="ECO:0000256" key="10">
    <source>
        <dbReference type="RuleBase" id="RU361156"/>
    </source>
</evidence>
<dbReference type="GO" id="GO:0004185">
    <property type="term" value="F:serine-type carboxypeptidase activity"/>
    <property type="evidence" value="ECO:0007669"/>
    <property type="project" value="UniProtKB-UniRule"/>
</dbReference>
<feature type="signal peptide" evidence="10">
    <location>
        <begin position="1"/>
        <end position="20"/>
    </location>
</feature>
<accession>A0AA38MAJ4</accession>
<dbReference type="InterPro" id="IPR029058">
    <property type="entry name" value="AB_hydrolase_fold"/>
</dbReference>
<dbReference type="PROSITE" id="PS00131">
    <property type="entry name" value="CARBOXYPEPT_SER_SER"/>
    <property type="match status" value="1"/>
</dbReference>
<evidence type="ECO:0000256" key="6">
    <source>
        <dbReference type="ARBA" id="ARBA00022729"/>
    </source>
</evidence>